<reference evidence="19" key="1">
    <citation type="journal article" date="2021" name="ISME J.">
        <title>Genomic evolution of the class Acidithiobacillia: deep-branching Proteobacteria living in extreme acidic conditions.</title>
        <authorList>
            <person name="Moya-Beltran A."/>
            <person name="Beard S."/>
            <person name="Rojas-Villalobos C."/>
            <person name="Issotta F."/>
            <person name="Gallardo Y."/>
            <person name="Ulloa R."/>
            <person name="Giaveno A."/>
            <person name="Degli Esposti M."/>
            <person name="Johnson D.B."/>
            <person name="Quatrini R."/>
        </authorList>
    </citation>
    <scope>NUCLEOTIDE SEQUENCE</scope>
    <source>
        <strain evidence="19">VAN18-1</strain>
    </source>
</reference>
<evidence type="ECO:0000259" key="18">
    <source>
        <dbReference type="Pfam" id="PF17944"/>
    </source>
</evidence>
<dbReference type="Pfam" id="PF17944">
    <property type="entry name" value="Arg_decarbox_C"/>
    <property type="match status" value="1"/>
</dbReference>
<dbReference type="EMBL" id="JAAXYO010000196">
    <property type="protein sequence ID" value="MBU2789323.1"/>
    <property type="molecule type" value="Genomic_DNA"/>
</dbReference>
<dbReference type="SUPFAM" id="SSF51419">
    <property type="entry name" value="PLP-binding barrel"/>
    <property type="match status" value="1"/>
</dbReference>
<accession>A0AAE2YSJ4</accession>
<keyword evidence="7" id="KW-0210">Decarboxylase</keyword>
<evidence type="ECO:0000256" key="9">
    <source>
        <dbReference type="ARBA" id="ARBA00022898"/>
    </source>
</evidence>
<dbReference type="GO" id="GO:0046872">
    <property type="term" value="F:metal ion binding"/>
    <property type="evidence" value="ECO:0007669"/>
    <property type="project" value="UniProtKB-KW"/>
</dbReference>
<dbReference type="InterPro" id="IPR022653">
    <property type="entry name" value="De-COase2_pyr-phos_BS"/>
</dbReference>
<feature type="domain" description="Arginine decarboxylase C-terminal helical" evidence="18">
    <location>
        <begin position="578"/>
        <end position="628"/>
    </location>
</feature>
<proteinExistence type="inferred from homology"/>
<comment type="caution">
    <text evidence="19">The sequence shown here is derived from an EMBL/GenBank/DDBJ whole genome shotgun (WGS) entry which is preliminary data.</text>
</comment>
<dbReference type="InterPro" id="IPR009006">
    <property type="entry name" value="Ala_racemase/Decarboxylase_C"/>
</dbReference>
<dbReference type="InterPro" id="IPR029066">
    <property type="entry name" value="PLP-binding_barrel"/>
</dbReference>
<dbReference type="InterPro" id="IPR022657">
    <property type="entry name" value="De-COase2_CS"/>
</dbReference>
<evidence type="ECO:0000256" key="2">
    <source>
        <dbReference type="ARBA" id="ARBA00001946"/>
    </source>
</evidence>
<evidence type="ECO:0000256" key="12">
    <source>
        <dbReference type="ARBA" id="ARBA00023239"/>
    </source>
</evidence>
<dbReference type="SUPFAM" id="SSF50621">
    <property type="entry name" value="Alanine racemase C-terminal domain-like"/>
    <property type="match status" value="1"/>
</dbReference>
<dbReference type="Gene3D" id="2.40.37.10">
    <property type="entry name" value="Lyase, Ornithine Decarboxylase, Chain A, domain 1"/>
    <property type="match status" value="1"/>
</dbReference>
<dbReference type="InterPro" id="IPR000183">
    <property type="entry name" value="Orn/DAP/Arg_de-COase"/>
</dbReference>
<evidence type="ECO:0000259" key="17">
    <source>
        <dbReference type="Pfam" id="PF17810"/>
    </source>
</evidence>
<feature type="domain" description="Orn/DAP/Arg decarboxylase 2 N-terminal" evidence="16">
    <location>
        <begin position="78"/>
        <end position="340"/>
    </location>
</feature>
<name>A0AAE2YSJ4_9PROT</name>
<dbReference type="FunFam" id="3.20.20.10:FF:000001">
    <property type="entry name" value="Biosynthetic arginine decarboxylase"/>
    <property type="match status" value="1"/>
</dbReference>
<dbReference type="InterPro" id="IPR040634">
    <property type="entry name" value="Arg_decarb_HB"/>
</dbReference>
<dbReference type="Gene3D" id="1.10.287.3440">
    <property type="match status" value="1"/>
</dbReference>
<dbReference type="PROSITE" id="PS00879">
    <property type="entry name" value="ODR_DC_2_2"/>
    <property type="match status" value="1"/>
</dbReference>
<keyword evidence="12 19" id="KW-0456">Lyase</keyword>
<protein>
    <recommendedName>
        <fullName evidence="5 13">Arginine decarboxylase</fullName>
        <ecNumber evidence="5 13">4.1.1.19</ecNumber>
    </recommendedName>
</protein>
<dbReference type="GO" id="GO:0008295">
    <property type="term" value="P:spermidine biosynthetic process"/>
    <property type="evidence" value="ECO:0007669"/>
    <property type="project" value="UniProtKB-UniRule"/>
</dbReference>
<gene>
    <name evidence="19" type="primary">speA</name>
    <name evidence="19" type="ORF">HFQ13_14125</name>
</gene>
<evidence type="ECO:0000256" key="10">
    <source>
        <dbReference type="ARBA" id="ARBA00023066"/>
    </source>
</evidence>
<dbReference type="Pfam" id="PF17810">
    <property type="entry name" value="Arg_decarb_HB"/>
    <property type="match status" value="1"/>
</dbReference>
<dbReference type="Proteomes" id="UP001197378">
    <property type="component" value="Unassembled WGS sequence"/>
</dbReference>
<dbReference type="InterPro" id="IPR022644">
    <property type="entry name" value="De-COase2_N"/>
</dbReference>
<keyword evidence="20" id="KW-1185">Reference proteome</keyword>
<dbReference type="Gene3D" id="1.20.58.930">
    <property type="match status" value="1"/>
</dbReference>
<comment type="similarity">
    <text evidence="4">Belongs to the Orn/Lys/Arg decarboxylase class-II family. SpeA subfamily.</text>
</comment>
<keyword evidence="8" id="KW-0460">Magnesium</keyword>
<dbReference type="InterPro" id="IPR002985">
    <property type="entry name" value="Arg_decrbxlase"/>
</dbReference>
<feature type="active site" description="Proton donor" evidence="15">
    <location>
        <position position="500"/>
    </location>
</feature>
<evidence type="ECO:0000313" key="19">
    <source>
        <dbReference type="EMBL" id="MBU2789323.1"/>
    </source>
</evidence>
<evidence type="ECO:0000259" key="16">
    <source>
        <dbReference type="Pfam" id="PF02784"/>
    </source>
</evidence>
<dbReference type="RefSeq" id="WP_215873239.1">
    <property type="nucleotide sequence ID" value="NZ_JAAXYO010000196.1"/>
</dbReference>
<evidence type="ECO:0000256" key="6">
    <source>
        <dbReference type="ARBA" id="ARBA00022723"/>
    </source>
</evidence>
<evidence type="ECO:0000256" key="8">
    <source>
        <dbReference type="ARBA" id="ARBA00022842"/>
    </source>
</evidence>
<evidence type="ECO:0000256" key="11">
    <source>
        <dbReference type="ARBA" id="ARBA00023115"/>
    </source>
</evidence>
<dbReference type="PRINTS" id="PR01180">
    <property type="entry name" value="ARGDCRBXLASE"/>
</dbReference>
<dbReference type="PIRSF" id="PIRSF001336">
    <property type="entry name" value="Arg_decrbxlase"/>
    <property type="match status" value="1"/>
</dbReference>
<feature type="modified residue" description="N6-(pyridoxal phosphate)lysine" evidence="14">
    <location>
        <position position="100"/>
    </location>
</feature>
<comment type="cofactor">
    <cofactor evidence="1 14">
        <name>pyridoxal 5'-phosphate</name>
        <dbReference type="ChEBI" id="CHEBI:597326"/>
    </cofactor>
</comment>
<dbReference type="GO" id="GO:0008792">
    <property type="term" value="F:arginine decarboxylase activity"/>
    <property type="evidence" value="ECO:0007669"/>
    <property type="project" value="UniProtKB-UniRule"/>
</dbReference>
<dbReference type="Pfam" id="PF02784">
    <property type="entry name" value="Orn_Arg_deC_N"/>
    <property type="match status" value="1"/>
</dbReference>
<dbReference type="GO" id="GO:0033388">
    <property type="term" value="P:putrescine biosynthetic process from arginine"/>
    <property type="evidence" value="ECO:0007669"/>
    <property type="project" value="UniProtKB-ARBA"/>
</dbReference>
<keyword evidence="10" id="KW-0745">Spermidine biosynthesis</keyword>
<keyword evidence="9 14" id="KW-0663">Pyridoxal phosphate</keyword>
<dbReference type="NCBIfam" id="TIGR01273">
    <property type="entry name" value="speA"/>
    <property type="match status" value="1"/>
</dbReference>
<sequence length="629" mass="69988">MGWTPEDSSNLYNLAHWGEGFFQVGEDGQLWVTPDGPQARSRAGLVDVIQRLSGQNLGLPCLLRFPQILQQRVEALQTAFQEAMQPENYVAPYTPVYPIKVNQQRRVVEEILRAGQGQLGLEAGSKPELLTVLALMPVGGTVICNGYKDAEYIRLALMGERLGLRVYLVIEKSAELPLILRIAKELQVRPRIGVRARLASAGAGKWQNTGGEKSKFGLSSTEILQLLSELAAVDALDCLQLLHFHLGSQIPNIQFIHGGMRECARLYAELRHLGADVQVVDVGGGLGVDYEGTHSRAYCSTNYRLGDYAQAVVGGLAEICHQEDLPQPRIISESGRALTAHHAVLLFNVVDVERASGETLAPDDLPEDTNHPWRRLLDRVQQHPDANTALEVYQEALFRIGEEQQEFKLGLITLAQRAQAERLYAHLMWRCRALLDPAKRAHREVLDELEEKLVDKYFANFSLFQSLPDVWAIDQVFPIMPVHRLDERPERHARLEDITCDSDGRIDAYVTADGLGPTLPVHGLRADEPYYLAVFLVGAYQEILGDMHNLFGDTDAVNVICEEDGALRLEGAVPGDSVAEVLQYVQFSAEELVRQFEQKLAGAGSVPAAEREGFLRDFRDGLQGYTYLE</sequence>
<evidence type="ECO:0000256" key="7">
    <source>
        <dbReference type="ARBA" id="ARBA00022793"/>
    </source>
</evidence>
<evidence type="ECO:0000256" key="14">
    <source>
        <dbReference type="PIRSR" id="PIRSR001336-50"/>
    </source>
</evidence>
<feature type="domain" description="Arginine decarboxylase helical bundle" evidence="17">
    <location>
        <begin position="378"/>
        <end position="450"/>
    </location>
</feature>
<keyword evidence="6" id="KW-0479">Metal-binding</keyword>
<dbReference type="PANTHER" id="PTHR43295">
    <property type="entry name" value="ARGININE DECARBOXYLASE"/>
    <property type="match status" value="1"/>
</dbReference>
<evidence type="ECO:0000256" key="15">
    <source>
        <dbReference type="PIRSR" id="PIRSR600183-50"/>
    </source>
</evidence>
<evidence type="ECO:0000256" key="3">
    <source>
        <dbReference type="ARBA" id="ARBA00002257"/>
    </source>
</evidence>
<dbReference type="PRINTS" id="PR01179">
    <property type="entry name" value="ODADCRBXLASE"/>
</dbReference>
<comment type="function">
    <text evidence="3">Catalyzes the biosynthesis of agmatine from arginine.</text>
</comment>
<organism evidence="19 20">
    <name type="scientific">Igneacidithiobacillus copahuensis</name>
    <dbReference type="NCBI Taxonomy" id="2724909"/>
    <lineage>
        <taxon>Bacteria</taxon>
        <taxon>Pseudomonadati</taxon>
        <taxon>Pseudomonadota</taxon>
        <taxon>Acidithiobacillia</taxon>
        <taxon>Acidithiobacillales</taxon>
        <taxon>Acidithiobacillaceae</taxon>
        <taxon>Igneacidithiobacillus</taxon>
    </lineage>
</organism>
<dbReference type="Gene3D" id="3.20.20.10">
    <property type="entry name" value="Alanine racemase"/>
    <property type="match status" value="1"/>
</dbReference>
<dbReference type="EC" id="4.1.1.19" evidence="5 13"/>
<keyword evidence="11" id="KW-0620">Polyamine biosynthesis</keyword>
<evidence type="ECO:0000256" key="4">
    <source>
        <dbReference type="ARBA" id="ARBA00008357"/>
    </source>
</evidence>
<dbReference type="GO" id="GO:0006527">
    <property type="term" value="P:L-arginine catabolic process"/>
    <property type="evidence" value="ECO:0007669"/>
    <property type="project" value="InterPro"/>
</dbReference>
<comment type="cofactor">
    <cofactor evidence="2">
        <name>Mg(2+)</name>
        <dbReference type="ChEBI" id="CHEBI:18420"/>
    </cofactor>
</comment>
<evidence type="ECO:0000256" key="5">
    <source>
        <dbReference type="ARBA" id="ARBA00012426"/>
    </source>
</evidence>
<dbReference type="InterPro" id="IPR041128">
    <property type="entry name" value="Arg_decarbox_C"/>
</dbReference>
<dbReference type="AlphaFoldDB" id="A0AAE2YSJ4"/>
<dbReference type="CDD" id="cd06830">
    <property type="entry name" value="PLPDE_III_ADC"/>
    <property type="match status" value="1"/>
</dbReference>
<evidence type="ECO:0000256" key="13">
    <source>
        <dbReference type="NCBIfam" id="TIGR01273"/>
    </source>
</evidence>
<evidence type="ECO:0000313" key="20">
    <source>
        <dbReference type="Proteomes" id="UP001197378"/>
    </source>
</evidence>
<dbReference type="PROSITE" id="PS00878">
    <property type="entry name" value="ODR_DC_2_1"/>
    <property type="match status" value="1"/>
</dbReference>
<evidence type="ECO:0000256" key="1">
    <source>
        <dbReference type="ARBA" id="ARBA00001933"/>
    </source>
</evidence>
<dbReference type="PANTHER" id="PTHR43295:SF9">
    <property type="entry name" value="BIOSYNTHETIC ARGININE DECARBOXYLASE"/>
    <property type="match status" value="1"/>
</dbReference>
<dbReference type="NCBIfam" id="NF003763">
    <property type="entry name" value="PRK05354.1"/>
    <property type="match status" value="1"/>
</dbReference>